<dbReference type="InterPro" id="IPR041413">
    <property type="entry name" value="MLTR_LBD"/>
</dbReference>
<feature type="domain" description="HTH cro/C1-type" evidence="1">
    <location>
        <begin position="15"/>
        <end position="87"/>
    </location>
</feature>
<dbReference type="SUPFAM" id="SSF47413">
    <property type="entry name" value="lambda repressor-like DNA-binding domains"/>
    <property type="match status" value="1"/>
</dbReference>
<evidence type="ECO:0000259" key="1">
    <source>
        <dbReference type="SMART" id="SM00530"/>
    </source>
</evidence>
<protein>
    <submittedName>
        <fullName evidence="2">Transcriptional regulator</fullName>
    </submittedName>
</protein>
<dbReference type="AlphaFoldDB" id="A0A8J3N5Q5"/>
<dbReference type="SMART" id="SM00530">
    <property type="entry name" value="HTH_XRE"/>
    <property type="match status" value="1"/>
</dbReference>
<accession>A0A8J3N5Q5</accession>
<reference evidence="2" key="1">
    <citation type="submission" date="2020-10" db="EMBL/GenBank/DDBJ databases">
        <title>Taxonomic study of unclassified bacteria belonging to the class Ktedonobacteria.</title>
        <authorList>
            <person name="Yabe S."/>
            <person name="Wang C.M."/>
            <person name="Zheng Y."/>
            <person name="Sakai Y."/>
            <person name="Cavaletti L."/>
            <person name="Monciardini P."/>
            <person name="Donadio S."/>
        </authorList>
    </citation>
    <scope>NUCLEOTIDE SEQUENCE</scope>
    <source>
        <strain evidence="2">ID150040</strain>
    </source>
</reference>
<gene>
    <name evidence="2" type="ORF">KSF_093870</name>
</gene>
<name>A0A8J3N5Q5_9CHLR</name>
<dbReference type="PANTHER" id="PTHR35010">
    <property type="entry name" value="BLL4672 PROTEIN-RELATED"/>
    <property type="match status" value="1"/>
</dbReference>
<dbReference type="InterPro" id="IPR001387">
    <property type="entry name" value="Cro/C1-type_HTH"/>
</dbReference>
<evidence type="ECO:0000313" key="2">
    <source>
        <dbReference type="EMBL" id="GHO99339.1"/>
    </source>
</evidence>
<dbReference type="RefSeq" id="WP_220209985.1">
    <property type="nucleotide sequence ID" value="NZ_BNJK01000002.1"/>
</dbReference>
<dbReference type="EMBL" id="BNJK01000002">
    <property type="protein sequence ID" value="GHO99339.1"/>
    <property type="molecule type" value="Genomic_DNA"/>
</dbReference>
<sequence length="281" mass="32346">MKQLEVNRHRELTAFLRSRRARVSPEQVGLSRGQRRRTPGLRRTEVALLAEVSPEWYTRIEQGRDIHVSVPVLERLASALQLDANERTHLFLLALKQPPPIETFSPPTISPTLHQSLQQLGTIPACFVDPRLNIVAWNAAFCVIFGDFATLSERERNMIWRVFTIPLFRQGNHHEWEELARMALAQFRASYGRFINDPWWATQIADLSRISPEFRELWACHDVYNSSEGHKSMHHPSAGDLSFDLLALQTGDSSDLRLMMFTPRSNSRTAEKIERLLATRV</sequence>
<organism evidence="2 3">
    <name type="scientific">Reticulibacter mediterranei</name>
    <dbReference type="NCBI Taxonomy" id="2778369"/>
    <lineage>
        <taxon>Bacteria</taxon>
        <taxon>Bacillati</taxon>
        <taxon>Chloroflexota</taxon>
        <taxon>Ktedonobacteria</taxon>
        <taxon>Ktedonobacterales</taxon>
        <taxon>Reticulibacteraceae</taxon>
        <taxon>Reticulibacter</taxon>
    </lineage>
</organism>
<dbReference type="Pfam" id="PF17765">
    <property type="entry name" value="MLTR_LBD"/>
    <property type="match status" value="1"/>
</dbReference>
<dbReference type="GO" id="GO:0003677">
    <property type="term" value="F:DNA binding"/>
    <property type="evidence" value="ECO:0007669"/>
    <property type="project" value="InterPro"/>
</dbReference>
<dbReference type="CDD" id="cd00093">
    <property type="entry name" value="HTH_XRE"/>
    <property type="match status" value="1"/>
</dbReference>
<evidence type="ECO:0000313" key="3">
    <source>
        <dbReference type="Proteomes" id="UP000597444"/>
    </source>
</evidence>
<dbReference type="Gene3D" id="3.30.450.180">
    <property type="match status" value="1"/>
</dbReference>
<dbReference type="Proteomes" id="UP000597444">
    <property type="component" value="Unassembled WGS sequence"/>
</dbReference>
<proteinExistence type="predicted"/>
<comment type="caution">
    <text evidence="2">The sequence shown here is derived from an EMBL/GenBank/DDBJ whole genome shotgun (WGS) entry which is preliminary data.</text>
</comment>
<dbReference type="Gene3D" id="1.10.260.40">
    <property type="entry name" value="lambda repressor-like DNA-binding domains"/>
    <property type="match status" value="1"/>
</dbReference>
<dbReference type="InterPro" id="IPR010982">
    <property type="entry name" value="Lambda_DNA-bd_dom_sf"/>
</dbReference>
<keyword evidence="3" id="KW-1185">Reference proteome</keyword>
<dbReference type="Pfam" id="PF13560">
    <property type="entry name" value="HTH_31"/>
    <property type="match status" value="1"/>
</dbReference>